<comment type="caution">
    <text evidence="2">The sequence shown here is derived from an EMBL/GenBank/DDBJ whole genome shotgun (WGS) entry which is preliminary data.</text>
</comment>
<accession>A0ABR1YJZ4</accession>
<feature type="compositionally biased region" description="Basic and acidic residues" evidence="1">
    <location>
        <begin position="1"/>
        <end position="11"/>
    </location>
</feature>
<evidence type="ECO:0000256" key="1">
    <source>
        <dbReference type="SAM" id="MobiDB-lite"/>
    </source>
</evidence>
<proteinExistence type="predicted"/>
<name>A0ABR1YJZ4_9PEZI</name>
<reference evidence="2 3" key="1">
    <citation type="submission" date="2024-04" db="EMBL/GenBank/DDBJ databases">
        <title>Phyllosticta paracitricarpa is synonymous to the EU quarantine fungus P. citricarpa based on phylogenomic analyses.</title>
        <authorList>
            <consortium name="Lawrence Berkeley National Laboratory"/>
            <person name="Van Ingen-Buijs V.A."/>
            <person name="Van Westerhoven A.C."/>
            <person name="Haridas S."/>
            <person name="Skiadas P."/>
            <person name="Martin F."/>
            <person name="Groenewald J.Z."/>
            <person name="Crous P.W."/>
            <person name="Seidl M.F."/>
        </authorList>
    </citation>
    <scope>NUCLEOTIDE SEQUENCE [LARGE SCALE GENOMIC DNA]</scope>
    <source>
        <strain evidence="2 3">CBS 123374</strain>
    </source>
</reference>
<keyword evidence="3" id="KW-1185">Reference proteome</keyword>
<gene>
    <name evidence="2" type="ORF">HDK90DRAFT_467254</name>
</gene>
<feature type="region of interest" description="Disordered" evidence="1">
    <location>
        <begin position="1"/>
        <end position="22"/>
    </location>
</feature>
<protein>
    <submittedName>
        <fullName evidence="2">Uncharacterized protein</fullName>
    </submittedName>
</protein>
<sequence length="298" mass="33538">MGKGRANEKSKGRAIKPAQQQVRHELTVSRARSRRSYYSSWSDSSARLYLDAKEYALPETTGRTDICCGVIWNFLDSVGQSIRRLREHAGHLPLSHLVDEAARASDPEILSVFAWYKRPVSPFDLNDGTSPLAGLSCFLLTSADVVKQYFVHEAVLLYDDSGHTRTTYTFKTYRLAYYAEALGVLCEEVLKDLVMKGFANHAEPTPQEQVPRPFDITQYWTTDCKVWLPSARQGYSTAFEFSVDILGCLALLAQMGSLGSINRLSEMTILMEKEVQRQWENEAAVKEADVLGTIQACY</sequence>
<dbReference type="Proteomes" id="UP001492380">
    <property type="component" value="Unassembled WGS sequence"/>
</dbReference>
<dbReference type="EMBL" id="JBBWRZ010000007">
    <property type="protein sequence ID" value="KAK8232056.1"/>
    <property type="molecule type" value="Genomic_DNA"/>
</dbReference>
<evidence type="ECO:0000313" key="2">
    <source>
        <dbReference type="EMBL" id="KAK8232056.1"/>
    </source>
</evidence>
<organism evidence="2 3">
    <name type="scientific">Phyllosticta capitalensis</name>
    <dbReference type="NCBI Taxonomy" id="121624"/>
    <lineage>
        <taxon>Eukaryota</taxon>
        <taxon>Fungi</taxon>
        <taxon>Dikarya</taxon>
        <taxon>Ascomycota</taxon>
        <taxon>Pezizomycotina</taxon>
        <taxon>Dothideomycetes</taxon>
        <taxon>Dothideomycetes incertae sedis</taxon>
        <taxon>Botryosphaeriales</taxon>
        <taxon>Phyllostictaceae</taxon>
        <taxon>Phyllosticta</taxon>
    </lineage>
</organism>
<evidence type="ECO:0000313" key="3">
    <source>
        <dbReference type="Proteomes" id="UP001492380"/>
    </source>
</evidence>